<sequence>MAMALRISSKKRIKPVKNSGELHAVGLAASDSTTQWASAASGSPAQRSGSGVENPSRPGRRPPKEGGLGGTPFPPSFSSLKLEHRRERAAPFLILPSSSIWWTAFPTKYGSKPLYAPKDTLTQLSLTSHRLRLLSRVHLFAEFDFRPYAWEKVEARAFVKRSLQRLNFWASDEIAPLVRLCNATPFTSPAPVLSATKHPYDDALLTAFYRVIPTFANLRVFLANNVHFTRTAVANLCLLPKLHTLHVQNYRLAPEPVDLHALKLQNLSHLRIHNETFSMERIDHSTWISLLCPEKLRTLEFTLDPPHHLPINLPTFSHVHTLAVVFPLITLPQNMRILSNFPAVQVLSIRDAEDRYSETMWDGPGPHLPLDLQLPPLLRQYTGHFQTVNTFLSLPTVTHLSVISDMCTPAQFFEELQPSLFTNIVSLSIDFEYFNNALFDDLCGAFPALTRLCIRVANAEGPPLEDFELGTFRDWKVPLFLETLVTSFPSGIEQLSIFWNMDFESVDGVLPPFPRLGESLLKAHGSLNALWLGMYGFTVRARKSRDGKITVEERAIGEDEPWDLVRGISDDFRSSWAALDTAAV</sequence>
<dbReference type="SUPFAM" id="SSF52058">
    <property type="entry name" value="L domain-like"/>
    <property type="match status" value="1"/>
</dbReference>
<feature type="region of interest" description="Disordered" evidence="1">
    <location>
        <begin position="32"/>
        <end position="73"/>
    </location>
</feature>
<keyword evidence="3" id="KW-1185">Reference proteome</keyword>
<evidence type="ECO:0000256" key="1">
    <source>
        <dbReference type="SAM" id="MobiDB-lite"/>
    </source>
</evidence>
<dbReference type="Proteomes" id="UP001215598">
    <property type="component" value="Unassembled WGS sequence"/>
</dbReference>
<comment type="caution">
    <text evidence="2">The sequence shown here is derived from an EMBL/GenBank/DDBJ whole genome shotgun (WGS) entry which is preliminary data.</text>
</comment>
<proteinExistence type="predicted"/>
<evidence type="ECO:0000313" key="2">
    <source>
        <dbReference type="EMBL" id="KAJ7734833.1"/>
    </source>
</evidence>
<protein>
    <recommendedName>
        <fullName evidence="4">F-box domain-containing protein</fullName>
    </recommendedName>
</protein>
<gene>
    <name evidence="2" type="ORF">B0H16DRAFT_1695779</name>
</gene>
<name>A0AAD7MW35_9AGAR</name>
<reference evidence="2" key="1">
    <citation type="submission" date="2023-03" db="EMBL/GenBank/DDBJ databases">
        <title>Massive genome expansion in bonnet fungi (Mycena s.s.) driven by repeated elements and novel gene families across ecological guilds.</title>
        <authorList>
            <consortium name="Lawrence Berkeley National Laboratory"/>
            <person name="Harder C.B."/>
            <person name="Miyauchi S."/>
            <person name="Viragh M."/>
            <person name="Kuo A."/>
            <person name="Thoen E."/>
            <person name="Andreopoulos B."/>
            <person name="Lu D."/>
            <person name="Skrede I."/>
            <person name="Drula E."/>
            <person name="Henrissat B."/>
            <person name="Morin E."/>
            <person name="Kohler A."/>
            <person name="Barry K."/>
            <person name="LaButti K."/>
            <person name="Morin E."/>
            <person name="Salamov A."/>
            <person name="Lipzen A."/>
            <person name="Mereny Z."/>
            <person name="Hegedus B."/>
            <person name="Baldrian P."/>
            <person name="Stursova M."/>
            <person name="Weitz H."/>
            <person name="Taylor A."/>
            <person name="Grigoriev I.V."/>
            <person name="Nagy L.G."/>
            <person name="Martin F."/>
            <person name="Kauserud H."/>
        </authorList>
    </citation>
    <scope>NUCLEOTIDE SEQUENCE</scope>
    <source>
        <strain evidence="2">CBHHK182m</strain>
    </source>
</reference>
<dbReference type="AlphaFoldDB" id="A0AAD7MW35"/>
<dbReference type="EMBL" id="JARKIB010000130">
    <property type="protein sequence ID" value="KAJ7734833.1"/>
    <property type="molecule type" value="Genomic_DNA"/>
</dbReference>
<dbReference type="InterPro" id="IPR032675">
    <property type="entry name" value="LRR_dom_sf"/>
</dbReference>
<accession>A0AAD7MW35</accession>
<dbReference type="Gene3D" id="3.80.10.10">
    <property type="entry name" value="Ribonuclease Inhibitor"/>
    <property type="match status" value="1"/>
</dbReference>
<organism evidence="2 3">
    <name type="scientific">Mycena metata</name>
    <dbReference type="NCBI Taxonomy" id="1033252"/>
    <lineage>
        <taxon>Eukaryota</taxon>
        <taxon>Fungi</taxon>
        <taxon>Dikarya</taxon>
        <taxon>Basidiomycota</taxon>
        <taxon>Agaricomycotina</taxon>
        <taxon>Agaricomycetes</taxon>
        <taxon>Agaricomycetidae</taxon>
        <taxon>Agaricales</taxon>
        <taxon>Marasmiineae</taxon>
        <taxon>Mycenaceae</taxon>
        <taxon>Mycena</taxon>
    </lineage>
</organism>
<feature type="compositionally biased region" description="Polar residues" evidence="1">
    <location>
        <begin position="32"/>
        <end position="53"/>
    </location>
</feature>
<feature type="region of interest" description="Disordered" evidence="1">
    <location>
        <begin position="1"/>
        <end position="20"/>
    </location>
</feature>
<evidence type="ECO:0008006" key="4">
    <source>
        <dbReference type="Google" id="ProtNLM"/>
    </source>
</evidence>
<evidence type="ECO:0000313" key="3">
    <source>
        <dbReference type="Proteomes" id="UP001215598"/>
    </source>
</evidence>